<dbReference type="Proteomes" id="UP000673552">
    <property type="component" value="Chromosome 34"/>
</dbReference>
<dbReference type="AlphaFoldDB" id="A0A836H1Y2"/>
<organism evidence="1 2">
    <name type="scientific">Leishmania martiniquensis</name>
    <dbReference type="NCBI Taxonomy" id="1580590"/>
    <lineage>
        <taxon>Eukaryota</taxon>
        <taxon>Discoba</taxon>
        <taxon>Euglenozoa</taxon>
        <taxon>Kinetoplastea</taxon>
        <taxon>Metakinetoplastina</taxon>
        <taxon>Trypanosomatida</taxon>
        <taxon>Trypanosomatidae</taxon>
        <taxon>Leishmaniinae</taxon>
        <taxon>Leishmania</taxon>
    </lineage>
</organism>
<keyword evidence="2" id="KW-1185">Reference proteome</keyword>
<dbReference type="OrthoDB" id="272573at2759"/>
<protein>
    <submittedName>
        <fullName evidence="1">Uncharacterized protein</fullName>
    </submittedName>
</protein>
<dbReference type="KEGG" id="lmat:92512568"/>
<name>A0A836H1Y2_9TRYP</name>
<dbReference type="GeneID" id="92512568"/>
<dbReference type="RefSeq" id="XP_067175431.1">
    <property type="nucleotide sequence ID" value="XM_067320056.1"/>
</dbReference>
<gene>
    <name evidence="1" type="ORF">LSCM1_02473</name>
</gene>
<comment type="caution">
    <text evidence="1">The sequence shown here is derived from an EMBL/GenBank/DDBJ whole genome shotgun (WGS) entry which is preliminary data.</text>
</comment>
<proteinExistence type="predicted"/>
<sequence>MYARAVNDHISGISAADLAQRLVETSTRRLAQASVVPDTLPQRPLPSCVSALLWDAKCSGAGPPRTALLCGDVVDVTSSSLDQTLSCVVLSENVRFRFARSRHRRLTSVLSSAAASSSFRFGRVDVTHFYWMDECAPTVAHAEWSAPWTVLQKRIAEWAVHAFTRNPLLRNISLQTIESVFPALLAFSSHEREDLLKQAAELLGQGTLIWYGSAMIKQFRESATSLRLSLLTPREARGSAALLFALATAQEVVGTQRTEVAWAVRFLSEEYGLRRVASSPALTTALLLALRATAPVYTNTCVRKERRQYHLLQPYLFPLSCTDMATLQSILPSTQFSSQGHYREFVQRLRDVAAAVLTTAPPSFHIPALRSLAHKDDVDAFFCANCVLQIHRDTLVAQSCGGVPSSLTTLAAAEPSAAARAQLLETAPKWWELQTKRTISGVARDETALQINVKASAAALREFHGSDHPLLAAIHRTRKRQRQSEQLTSQTMETALEGASIRLKRRTFLQLVDILALSADDEDRNGKARRYLEQHHVGETQIRAFIKLLSSPRGS</sequence>
<evidence type="ECO:0000313" key="1">
    <source>
        <dbReference type="EMBL" id="KAG5468493.1"/>
    </source>
</evidence>
<reference evidence="1 2" key="1">
    <citation type="submission" date="2021-03" db="EMBL/GenBank/DDBJ databases">
        <title>Leishmania (Mundinia) martiniquensis Genome sequencing and assembly.</title>
        <authorList>
            <person name="Almutairi H."/>
            <person name="Gatherer D."/>
        </authorList>
    </citation>
    <scope>NUCLEOTIDE SEQUENCE [LARGE SCALE GENOMIC DNA]</scope>
    <source>
        <strain evidence="1">LSCM1</strain>
    </source>
</reference>
<evidence type="ECO:0000313" key="2">
    <source>
        <dbReference type="Proteomes" id="UP000673552"/>
    </source>
</evidence>
<dbReference type="EMBL" id="JAFEUZ010000034">
    <property type="protein sequence ID" value="KAG5468493.1"/>
    <property type="molecule type" value="Genomic_DNA"/>
</dbReference>
<accession>A0A836H1Y2</accession>